<organism evidence="2 3">
    <name type="scientific">Dactylonectria estremocensis</name>
    <dbReference type="NCBI Taxonomy" id="1079267"/>
    <lineage>
        <taxon>Eukaryota</taxon>
        <taxon>Fungi</taxon>
        <taxon>Dikarya</taxon>
        <taxon>Ascomycota</taxon>
        <taxon>Pezizomycotina</taxon>
        <taxon>Sordariomycetes</taxon>
        <taxon>Hypocreomycetidae</taxon>
        <taxon>Hypocreales</taxon>
        <taxon>Nectriaceae</taxon>
        <taxon>Dactylonectria</taxon>
    </lineage>
</organism>
<dbReference type="OrthoDB" id="2563506at2759"/>
<comment type="caution">
    <text evidence="2">The sequence shown here is derived from an EMBL/GenBank/DDBJ whole genome shotgun (WGS) entry which is preliminary data.</text>
</comment>
<evidence type="ECO:0000313" key="3">
    <source>
        <dbReference type="Proteomes" id="UP000717696"/>
    </source>
</evidence>
<dbReference type="EMBL" id="JAGMUU010000053">
    <property type="protein sequence ID" value="KAH7111942.1"/>
    <property type="molecule type" value="Genomic_DNA"/>
</dbReference>
<feature type="compositionally biased region" description="Low complexity" evidence="1">
    <location>
        <begin position="44"/>
        <end position="58"/>
    </location>
</feature>
<evidence type="ECO:0000256" key="1">
    <source>
        <dbReference type="SAM" id="MobiDB-lite"/>
    </source>
</evidence>
<dbReference type="Proteomes" id="UP000717696">
    <property type="component" value="Unassembled WGS sequence"/>
</dbReference>
<proteinExistence type="predicted"/>
<protein>
    <submittedName>
        <fullName evidence="2">Uncharacterized protein</fullName>
    </submittedName>
</protein>
<accession>A0A9P9D3V3</accession>
<dbReference type="InterPro" id="IPR024368">
    <property type="entry name" value="Ecl1/2/3"/>
</dbReference>
<evidence type="ECO:0000313" key="2">
    <source>
        <dbReference type="EMBL" id="KAH7111942.1"/>
    </source>
</evidence>
<dbReference type="Pfam" id="PF12855">
    <property type="entry name" value="Ecl1"/>
    <property type="match status" value="1"/>
</dbReference>
<keyword evidence="3" id="KW-1185">Reference proteome</keyword>
<reference evidence="2" key="1">
    <citation type="journal article" date="2021" name="Nat. Commun.">
        <title>Genetic determinants of endophytism in the Arabidopsis root mycobiome.</title>
        <authorList>
            <person name="Mesny F."/>
            <person name="Miyauchi S."/>
            <person name="Thiergart T."/>
            <person name="Pickel B."/>
            <person name="Atanasova L."/>
            <person name="Karlsson M."/>
            <person name="Huettel B."/>
            <person name="Barry K.W."/>
            <person name="Haridas S."/>
            <person name="Chen C."/>
            <person name="Bauer D."/>
            <person name="Andreopoulos W."/>
            <person name="Pangilinan J."/>
            <person name="LaButti K."/>
            <person name="Riley R."/>
            <person name="Lipzen A."/>
            <person name="Clum A."/>
            <person name="Drula E."/>
            <person name="Henrissat B."/>
            <person name="Kohler A."/>
            <person name="Grigoriev I.V."/>
            <person name="Martin F.M."/>
            <person name="Hacquard S."/>
        </authorList>
    </citation>
    <scope>NUCLEOTIDE SEQUENCE</scope>
    <source>
        <strain evidence="2">MPI-CAGE-AT-0021</strain>
    </source>
</reference>
<feature type="region of interest" description="Disordered" evidence="1">
    <location>
        <begin position="40"/>
        <end position="91"/>
    </location>
</feature>
<name>A0A9P9D3V3_9HYPO</name>
<dbReference type="AlphaFoldDB" id="A0A9P9D3V3"/>
<gene>
    <name evidence="2" type="ORF">B0J13DRAFT_270257</name>
</gene>
<sequence>MLSGLEWTCNPCLSCGTQTEGATYCSDSCRLSEYEKTLASIHNSSSPSTHITQSSSTSPAQDAGVPAKAEKELRAYNMSLDQSKMKRRASR</sequence>